<gene>
    <name evidence="17" type="ORF">UFOPK4237_00914</name>
</gene>
<keyword evidence="10" id="KW-0949">S-adenosyl-L-methionine</keyword>
<feature type="domain" description="tRNA methyltransferase TRMD/TRM10-type" evidence="16">
    <location>
        <begin position="1"/>
        <end position="233"/>
    </location>
</feature>
<dbReference type="InterPro" id="IPR023148">
    <property type="entry name" value="tRNA_m1G_MeTrfase_C_sf"/>
</dbReference>
<evidence type="ECO:0000256" key="11">
    <source>
        <dbReference type="ARBA" id="ARBA00022694"/>
    </source>
</evidence>
<name>A0A6J7SF11_9ZZZZ</name>
<evidence type="ECO:0000256" key="5">
    <source>
        <dbReference type="ARBA" id="ARBA00012807"/>
    </source>
</evidence>
<dbReference type="SUPFAM" id="SSF75217">
    <property type="entry name" value="alpha/beta knot"/>
    <property type="match status" value="1"/>
</dbReference>
<dbReference type="HAMAP" id="MF_00605">
    <property type="entry name" value="TrmD"/>
    <property type="match status" value="1"/>
</dbReference>
<dbReference type="PANTHER" id="PTHR46417">
    <property type="entry name" value="TRNA (GUANINE-N(1)-)-METHYLTRANSFERASE"/>
    <property type="match status" value="1"/>
</dbReference>
<feature type="region of interest" description="Disordered" evidence="15">
    <location>
        <begin position="218"/>
        <end position="238"/>
    </location>
</feature>
<evidence type="ECO:0000256" key="6">
    <source>
        <dbReference type="ARBA" id="ARBA00014679"/>
    </source>
</evidence>
<keyword evidence="9" id="KW-0808">Transferase</keyword>
<dbReference type="InterPro" id="IPR002649">
    <property type="entry name" value="tRNA_m1G_MeTrfase_TrmD"/>
</dbReference>
<comment type="similarity">
    <text evidence="3">Belongs to the RNA methyltransferase TrmD family.</text>
</comment>
<dbReference type="InterPro" id="IPR029026">
    <property type="entry name" value="tRNA_m1G_MTases_N"/>
</dbReference>
<dbReference type="NCBIfam" id="TIGR00088">
    <property type="entry name" value="trmD"/>
    <property type="match status" value="1"/>
</dbReference>
<dbReference type="PANTHER" id="PTHR46417:SF1">
    <property type="entry name" value="TRNA (GUANINE-N(1)-)-METHYLTRANSFERASE"/>
    <property type="match status" value="1"/>
</dbReference>
<evidence type="ECO:0000256" key="7">
    <source>
        <dbReference type="ARBA" id="ARBA00022490"/>
    </source>
</evidence>
<comment type="subunit">
    <text evidence="4">Homodimer.</text>
</comment>
<evidence type="ECO:0000256" key="12">
    <source>
        <dbReference type="ARBA" id="ARBA00029736"/>
    </source>
</evidence>
<evidence type="ECO:0000256" key="1">
    <source>
        <dbReference type="ARBA" id="ARBA00002634"/>
    </source>
</evidence>
<dbReference type="NCBIfam" id="NF000648">
    <property type="entry name" value="PRK00026.1"/>
    <property type="match status" value="1"/>
</dbReference>
<dbReference type="AlphaFoldDB" id="A0A6J7SF11"/>
<evidence type="ECO:0000256" key="4">
    <source>
        <dbReference type="ARBA" id="ARBA00011738"/>
    </source>
</evidence>
<dbReference type="Gene3D" id="3.40.1280.10">
    <property type="match status" value="1"/>
</dbReference>
<dbReference type="FunFam" id="3.40.1280.10:FF:000001">
    <property type="entry name" value="tRNA (guanine-N(1)-)-methyltransferase"/>
    <property type="match status" value="1"/>
</dbReference>
<evidence type="ECO:0000256" key="8">
    <source>
        <dbReference type="ARBA" id="ARBA00022603"/>
    </source>
</evidence>
<dbReference type="CDD" id="cd18080">
    <property type="entry name" value="TrmD-like"/>
    <property type="match status" value="1"/>
</dbReference>
<evidence type="ECO:0000256" key="13">
    <source>
        <dbReference type="ARBA" id="ARBA00033392"/>
    </source>
</evidence>
<keyword evidence="11" id="KW-0819">tRNA processing</keyword>
<comment type="subcellular location">
    <subcellularLocation>
        <location evidence="2">Cytoplasm</location>
    </subcellularLocation>
</comment>
<dbReference type="InterPro" id="IPR029028">
    <property type="entry name" value="Alpha/beta_knot_MTases"/>
</dbReference>
<dbReference type="EC" id="2.1.1.228" evidence="5"/>
<evidence type="ECO:0000256" key="14">
    <source>
        <dbReference type="ARBA" id="ARBA00047783"/>
    </source>
</evidence>
<dbReference type="Pfam" id="PF01746">
    <property type="entry name" value="tRNA_m1G_MT"/>
    <property type="match status" value="1"/>
</dbReference>
<organism evidence="17">
    <name type="scientific">freshwater metagenome</name>
    <dbReference type="NCBI Taxonomy" id="449393"/>
    <lineage>
        <taxon>unclassified sequences</taxon>
        <taxon>metagenomes</taxon>
        <taxon>ecological metagenomes</taxon>
    </lineage>
</organism>
<comment type="catalytic activity">
    <reaction evidence="14">
        <text>guanosine(37) in tRNA + S-adenosyl-L-methionine = N(1)-methylguanosine(37) in tRNA + S-adenosyl-L-homocysteine + H(+)</text>
        <dbReference type="Rhea" id="RHEA:36899"/>
        <dbReference type="Rhea" id="RHEA-COMP:10145"/>
        <dbReference type="Rhea" id="RHEA-COMP:10147"/>
        <dbReference type="ChEBI" id="CHEBI:15378"/>
        <dbReference type="ChEBI" id="CHEBI:57856"/>
        <dbReference type="ChEBI" id="CHEBI:59789"/>
        <dbReference type="ChEBI" id="CHEBI:73542"/>
        <dbReference type="ChEBI" id="CHEBI:74269"/>
        <dbReference type="EC" id="2.1.1.228"/>
    </reaction>
</comment>
<reference evidence="17" key="1">
    <citation type="submission" date="2020-05" db="EMBL/GenBank/DDBJ databases">
        <authorList>
            <person name="Chiriac C."/>
            <person name="Salcher M."/>
            <person name="Ghai R."/>
            <person name="Kavagutti S V."/>
        </authorList>
    </citation>
    <scope>NUCLEOTIDE SEQUENCE</scope>
</reference>
<evidence type="ECO:0000313" key="17">
    <source>
        <dbReference type="EMBL" id="CAB5038980.1"/>
    </source>
</evidence>
<dbReference type="GO" id="GO:0002939">
    <property type="term" value="P:tRNA N1-guanine methylation"/>
    <property type="evidence" value="ECO:0007669"/>
    <property type="project" value="TreeGrafter"/>
</dbReference>
<evidence type="ECO:0000256" key="15">
    <source>
        <dbReference type="SAM" id="MobiDB-lite"/>
    </source>
</evidence>
<dbReference type="GO" id="GO:0052906">
    <property type="term" value="F:tRNA (guanine(37)-N1)-methyltransferase activity"/>
    <property type="evidence" value="ECO:0007669"/>
    <property type="project" value="UniProtKB-EC"/>
</dbReference>
<dbReference type="GO" id="GO:0005829">
    <property type="term" value="C:cytosol"/>
    <property type="evidence" value="ECO:0007669"/>
    <property type="project" value="TreeGrafter"/>
</dbReference>
<evidence type="ECO:0000256" key="9">
    <source>
        <dbReference type="ARBA" id="ARBA00022679"/>
    </source>
</evidence>
<evidence type="ECO:0000256" key="10">
    <source>
        <dbReference type="ARBA" id="ARBA00022691"/>
    </source>
</evidence>
<dbReference type="PIRSF" id="PIRSF000386">
    <property type="entry name" value="tRNA_mtase"/>
    <property type="match status" value="1"/>
</dbReference>
<sequence length="238" mass="26171">MRIDIVSIFPQYLEPLKLSLIGKAIDTGLIDLRLHDLRTWTNDRHNTVDDTPYGGGPGMVMLPEPWGKALDEIRGSIDTKPTLVVPTPSGVPFTQALAQRWSDEPWLVVACGRYEGIDSRVMQHYATRDDWNGVTEVTIGDYVLAGGEVAAMVIVEAVGRLIPGVLGNQESAADDSFSIGVDGALVEGPVFTKPQEWRGIAIPDVLTSGHHANIAQWRREQAQARTNEKRPDLQLPDR</sequence>
<dbReference type="InterPro" id="IPR016009">
    <property type="entry name" value="tRNA_MeTrfase_TRMD/TRM10"/>
</dbReference>
<accession>A0A6J7SF11</accession>
<dbReference type="Gene3D" id="1.10.1270.20">
    <property type="entry name" value="tRNA(m1g37)methyltransferase, domain 2"/>
    <property type="match status" value="1"/>
</dbReference>
<keyword evidence="7" id="KW-0963">Cytoplasm</keyword>
<comment type="function">
    <text evidence="1">Specifically methylates guanosine-37 in various tRNAs.</text>
</comment>
<protein>
    <recommendedName>
        <fullName evidence="6">tRNA (guanine-N(1)-)-methyltransferase</fullName>
        <ecNumber evidence="5">2.1.1.228</ecNumber>
    </recommendedName>
    <alternativeName>
        <fullName evidence="12">M1G-methyltransferase</fullName>
    </alternativeName>
    <alternativeName>
        <fullName evidence="13">tRNA [GM37] methyltransferase</fullName>
    </alternativeName>
</protein>
<keyword evidence="8" id="KW-0489">Methyltransferase</keyword>
<evidence type="ECO:0000259" key="16">
    <source>
        <dbReference type="Pfam" id="PF01746"/>
    </source>
</evidence>
<evidence type="ECO:0000256" key="2">
    <source>
        <dbReference type="ARBA" id="ARBA00004496"/>
    </source>
</evidence>
<proteinExistence type="inferred from homology"/>
<dbReference type="EMBL" id="CAFBPZ010000055">
    <property type="protein sequence ID" value="CAB5038980.1"/>
    <property type="molecule type" value="Genomic_DNA"/>
</dbReference>
<evidence type="ECO:0000256" key="3">
    <source>
        <dbReference type="ARBA" id="ARBA00007630"/>
    </source>
</evidence>